<keyword evidence="1" id="KW-0472">Membrane</keyword>
<proteinExistence type="predicted"/>
<sequence length="159" mass="17970">MRCRLKKCCFMISLRVGCMISALILVFFELLAVPLRSGEPCCDSFEGILVVVYRVIEIMHFVGCLMLFVASFLKTSALVFIFLVMSCIHILLSPAFLVAEIMVWNADIIDIVLTICGLLISIYFWIVAYAFYHKCKEEIVADVNLVPTFRKKGSIISIV</sequence>
<feature type="transmembrane region" description="Helical" evidence="1">
    <location>
        <begin position="47"/>
        <end position="70"/>
    </location>
</feature>
<dbReference type="GeneID" id="108004611"/>
<evidence type="ECO:0000313" key="3">
    <source>
        <dbReference type="RefSeq" id="XP_016923040.2"/>
    </source>
</evidence>
<accession>A0AB39YWE8</accession>
<reference evidence="3" key="1">
    <citation type="submission" date="2025-08" db="UniProtKB">
        <authorList>
            <consortium name="RefSeq"/>
        </authorList>
    </citation>
    <scope>IDENTIFICATION</scope>
</reference>
<evidence type="ECO:0000256" key="1">
    <source>
        <dbReference type="SAM" id="Phobius"/>
    </source>
</evidence>
<feature type="transmembrane region" description="Helical" evidence="1">
    <location>
        <begin position="12"/>
        <end position="35"/>
    </location>
</feature>
<name>A0AB39YWE8_DROSZ</name>
<gene>
    <name evidence="3" type="primary">LOC108004611</name>
</gene>
<dbReference type="AlphaFoldDB" id="A0AB39YWE8"/>
<organism evidence="2 3">
    <name type="scientific">Drosophila suzukii</name>
    <name type="common">Spotted-wing drosophila fruit fly</name>
    <dbReference type="NCBI Taxonomy" id="28584"/>
    <lineage>
        <taxon>Eukaryota</taxon>
        <taxon>Metazoa</taxon>
        <taxon>Ecdysozoa</taxon>
        <taxon>Arthropoda</taxon>
        <taxon>Hexapoda</taxon>
        <taxon>Insecta</taxon>
        <taxon>Pterygota</taxon>
        <taxon>Neoptera</taxon>
        <taxon>Endopterygota</taxon>
        <taxon>Diptera</taxon>
        <taxon>Brachycera</taxon>
        <taxon>Muscomorpha</taxon>
        <taxon>Ephydroidea</taxon>
        <taxon>Drosophilidae</taxon>
        <taxon>Drosophila</taxon>
        <taxon>Sophophora</taxon>
    </lineage>
</organism>
<keyword evidence="1" id="KW-1133">Transmembrane helix</keyword>
<protein>
    <submittedName>
        <fullName evidence="3">Uncharacterized protein</fullName>
    </submittedName>
</protein>
<feature type="transmembrane region" description="Helical" evidence="1">
    <location>
        <begin position="77"/>
        <end position="99"/>
    </location>
</feature>
<keyword evidence="1" id="KW-0812">Transmembrane</keyword>
<feature type="transmembrane region" description="Helical" evidence="1">
    <location>
        <begin position="111"/>
        <end position="132"/>
    </location>
</feature>
<evidence type="ECO:0000313" key="2">
    <source>
        <dbReference type="Proteomes" id="UP001652628"/>
    </source>
</evidence>
<keyword evidence="2" id="KW-1185">Reference proteome</keyword>
<dbReference type="RefSeq" id="XP_016923040.2">
    <property type="nucleotide sequence ID" value="XM_017067551.4"/>
</dbReference>
<dbReference type="Proteomes" id="UP001652628">
    <property type="component" value="Chromosome X"/>
</dbReference>